<protein>
    <submittedName>
        <fullName evidence="2">Uncharacterized protein</fullName>
    </submittedName>
</protein>
<evidence type="ECO:0000313" key="2">
    <source>
        <dbReference type="EMBL" id="MBH8555478.1"/>
    </source>
</evidence>
<proteinExistence type="predicted"/>
<sequence>MTRWLQKYRQQGLLGLLEIKKPLGQIPTNSNNQRRSTEITQSEIKLT</sequence>
<dbReference type="AlphaFoldDB" id="A0A8J7HIM3"/>
<dbReference type="RefSeq" id="WP_214441696.1">
    <property type="nucleotide sequence ID" value="NZ_JAECZB010000095.1"/>
</dbReference>
<accession>A0A8J7HIM3</accession>
<feature type="region of interest" description="Disordered" evidence="1">
    <location>
        <begin position="23"/>
        <end position="47"/>
    </location>
</feature>
<name>A0A8J7HIM3_9CYAN</name>
<evidence type="ECO:0000313" key="3">
    <source>
        <dbReference type="Proteomes" id="UP000599391"/>
    </source>
</evidence>
<evidence type="ECO:0000256" key="1">
    <source>
        <dbReference type="SAM" id="MobiDB-lite"/>
    </source>
</evidence>
<keyword evidence="3" id="KW-1185">Reference proteome</keyword>
<dbReference type="EMBL" id="JAECZB010000095">
    <property type="protein sequence ID" value="MBH8555478.1"/>
    <property type="molecule type" value="Genomic_DNA"/>
</dbReference>
<organism evidence="2 3">
    <name type="scientific">Atlanticothrix silvestris CENA357</name>
    <dbReference type="NCBI Taxonomy" id="1725252"/>
    <lineage>
        <taxon>Bacteria</taxon>
        <taxon>Bacillati</taxon>
        <taxon>Cyanobacteriota</taxon>
        <taxon>Cyanophyceae</taxon>
        <taxon>Nostocales</taxon>
        <taxon>Nodulariaceae</taxon>
        <taxon>Atlanticothrix</taxon>
        <taxon>Atlanticothrix silvestris</taxon>
    </lineage>
</organism>
<feature type="compositionally biased region" description="Polar residues" evidence="1">
    <location>
        <begin position="26"/>
        <end position="47"/>
    </location>
</feature>
<comment type="caution">
    <text evidence="2">The sequence shown here is derived from an EMBL/GenBank/DDBJ whole genome shotgun (WGS) entry which is preliminary data.</text>
</comment>
<reference evidence="2 3" key="1">
    <citation type="journal article" date="2021" name="Int. J. Syst. Evol. Microbiol.">
        <title>Amazonocrinis nigriterrae gen. nov., sp. nov., Atlanticothrix silvestris gen. nov., sp. nov. and Dendronalium phyllosphericum gen. nov., sp. nov., nostocacean cyanobacteria from Brazilian environments.</title>
        <authorList>
            <person name="Alvarenga D.O."/>
            <person name="Andreote A.P.D."/>
            <person name="Branco L.H.Z."/>
            <person name="Delbaje E."/>
            <person name="Cruz R.B."/>
            <person name="Varani A.M."/>
            <person name="Fiore M.F."/>
        </authorList>
    </citation>
    <scope>NUCLEOTIDE SEQUENCE [LARGE SCALE GENOMIC DNA]</scope>
    <source>
        <strain evidence="2 3">CENA357</strain>
    </source>
</reference>
<gene>
    <name evidence="2" type="ORF">I8751_24655</name>
</gene>
<dbReference type="Proteomes" id="UP000599391">
    <property type="component" value="Unassembled WGS sequence"/>
</dbReference>